<evidence type="ECO:0000259" key="5">
    <source>
        <dbReference type="Pfam" id="PF18313"/>
    </source>
</evidence>
<dbReference type="KEGG" id="amq:AMETH_3225"/>
<organism evidence="6 7">
    <name type="scientific">Amycolatopsis methanolica 239</name>
    <dbReference type="NCBI Taxonomy" id="1068978"/>
    <lineage>
        <taxon>Bacteria</taxon>
        <taxon>Bacillati</taxon>
        <taxon>Actinomycetota</taxon>
        <taxon>Actinomycetes</taxon>
        <taxon>Pseudonocardiales</taxon>
        <taxon>Pseudonocardiaceae</taxon>
        <taxon>Amycolatopsis</taxon>
        <taxon>Amycolatopsis methanolica group</taxon>
    </lineage>
</organism>
<dbReference type="Gene3D" id="2.40.50.840">
    <property type="match status" value="1"/>
</dbReference>
<sequence>MPLDPRTPVLVGGGQLNRRDDEPELEPVSMIAEAARAAEADSRGHGLLRALDSVRLVRTLSWKYRDPGRLVADLLGATPSHTAYTADGGDNPQALVAGAALDIAVGRADVVLVGGAEAWRTRMRLRAAGRRPDWTVQGEPVPEAPLLGSTQPLLGQGELRIGLDRPSSVYPLFEQSLRIAAGRTVDQRLKQCGELWSRFSEVAAANPHAWTRRAHSTEEIITVSPSNRWISWPYPKLLNSNNMVEQAAAVLVCSVAAAERAGVPRENWVFPWAATEAHDTFAIAERQSLHRSPAIRIAGRRLLEHGGIEPGQLGPVDLYSCFPSAVGIAAAELGLPVDDPRRPLTITGGLTFAGGPWNNYVTHSLATLITALRRTGGPGLVTANGGYLTKHALGLYGTEPPPGSFRFENVQTEVDREPTTRALDRWQGTGVVESWTVVHDRDGVPETAFLAVRTPGGARTLAVNRDPGVVAALVSEDVAGSRAEVRADGTAWPRGAQSIEEEQ</sequence>
<dbReference type="HOGENOM" id="CLU_026848_1_0_11"/>
<keyword evidence="2 6" id="KW-0808">Transferase</keyword>
<evidence type="ECO:0000256" key="1">
    <source>
        <dbReference type="ARBA" id="ARBA00010982"/>
    </source>
</evidence>
<comment type="similarity">
    <text evidence="1">Belongs to the thiolase-like superfamily. Thiolase family.</text>
</comment>
<dbReference type="GO" id="GO:0016746">
    <property type="term" value="F:acyltransferase activity"/>
    <property type="evidence" value="ECO:0007669"/>
    <property type="project" value="UniProtKB-KW"/>
</dbReference>
<dbReference type="InterPro" id="IPR016039">
    <property type="entry name" value="Thiolase-like"/>
</dbReference>
<dbReference type="SUPFAM" id="SSF53901">
    <property type="entry name" value="Thiolase-like"/>
    <property type="match status" value="2"/>
</dbReference>
<feature type="region of interest" description="Disordered" evidence="4">
    <location>
        <begin position="1"/>
        <end position="21"/>
    </location>
</feature>
<evidence type="ECO:0000313" key="6">
    <source>
        <dbReference type="EMBL" id="AIJ23317.1"/>
    </source>
</evidence>
<dbReference type="InterPro" id="IPR040771">
    <property type="entry name" value="TLP1_add_C"/>
</dbReference>
<gene>
    <name evidence="6" type="ORF">AMETH_3225</name>
</gene>
<dbReference type="Proteomes" id="UP000062973">
    <property type="component" value="Chromosome"/>
</dbReference>
<name>A0A076N0I0_AMYME</name>
<dbReference type="eggNOG" id="COG0183">
    <property type="taxonomic scope" value="Bacteria"/>
</dbReference>
<dbReference type="Gene3D" id="3.40.47.10">
    <property type="match status" value="1"/>
</dbReference>
<protein>
    <submittedName>
        <fullName evidence="6">Acetyl-CoA acetyltransferase</fullName>
    </submittedName>
</protein>
<reference evidence="6 7" key="1">
    <citation type="submission" date="2014-07" db="EMBL/GenBank/DDBJ databases">
        <title>Whole Genome Sequence of the Amycolatopsis methanolica 239.</title>
        <authorList>
            <person name="Tang B."/>
        </authorList>
    </citation>
    <scope>NUCLEOTIDE SEQUENCE [LARGE SCALE GENOMIC DNA]</scope>
    <source>
        <strain evidence="6 7">239</strain>
    </source>
</reference>
<dbReference type="PANTHER" id="PTHR18919">
    <property type="entry name" value="ACETYL-COA C-ACYLTRANSFERASE"/>
    <property type="match status" value="1"/>
</dbReference>
<dbReference type="PATRIC" id="fig|1068978.7.peg.3443"/>
<dbReference type="PANTHER" id="PTHR18919:SF139">
    <property type="entry name" value="THIOLASE-LIKE PROTEIN TYPE 1 ADDITIONAL C-TERMINAL DOMAIN-CONTAINING PROTEIN"/>
    <property type="match status" value="1"/>
</dbReference>
<accession>A0A076N0I0</accession>
<keyword evidence="3" id="KW-0012">Acyltransferase</keyword>
<dbReference type="Pfam" id="PF18313">
    <property type="entry name" value="TLP1_add_C"/>
    <property type="match status" value="1"/>
</dbReference>
<evidence type="ECO:0000313" key="7">
    <source>
        <dbReference type="Proteomes" id="UP000062973"/>
    </source>
</evidence>
<evidence type="ECO:0000256" key="3">
    <source>
        <dbReference type="ARBA" id="ARBA00023315"/>
    </source>
</evidence>
<dbReference type="STRING" id="1068978.AMETH_3225"/>
<dbReference type="AlphaFoldDB" id="A0A076N0I0"/>
<dbReference type="RefSeq" id="WP_017982145.1">
    <property type="nucleotide sequence ID" value="NZ_AQUL01000001.1"/>
</dbReference>
<feature type="domain" description="Thiolase-like protein type 1 additional C-terminal" evidence="5">
    <location>
        <begin position="410"/>
        <end position="490"/>
    </location>
</feature>
<evidence type="ECO:0000256" key="2">
    <source>
        <dbReference type="ARBA" id="ARBA00022679"/>
    </source>
</evidence>
<evidence type="ECO:0000256" key="4">
    <source>
        <dbReference type="SAM" id="MobiDB-lite"/>
    </source>
</evidence>
<keyword evidence="7" id="KW-1185">Reference proteome</keyword>
<proteinExistence type="inferred from homology"/>
<dbReference type="OrthoDB" id="4470569at2"/>
<dbReference type="EMBL" id="CP009110">
    <property type="protein sequence ID" value="AIJ23317.1"/>
    <property type="molecule type" value="Genomic_DNA"/>
</dbReference>